<dbReference type="Pfam" id="PF01738">
    <property type="entry name" value="DLH"/>
    <property type="match status" value="1"/>
</dbReference>
<dbReference type="Gene3D" id="3.40.50.1820">
    <property type="entry name" value="alpha/beta hydrolase"/>
    <property type="match status" value="1"/>
</dbReference>
<feature type="domain" description="Dienelactone hydrolase" evidence="2">
    <location>
        <begin position="56"/>
        <end position="253"/>
    </location>
</feature>
<evidence type="ECO:0000256" key="1">
    <source>
        <dbReference type="ARBA" id="ARBA00022801"/>
    </source>
</evidence>
<dbReference type="InterPro" id="IPR002925">
    <property type="entry name" value="Dienelactn_hydro"/>
</dbReference>
<organism evidence="3 4">
    <name type="scientific">Bradyrhizobium diversitatis</name>
    <dbReference type="NCBI Taxonomy" id="2755406"/>
    <lineage>
        <taxon>Bacteria</taxon>
        <taxon>Pseudomonadati</taxon>
        <taxon>Pseudomonadota</taxon>
        <taxon>Alphaproteobacteria</taxon>
        <taxon>Hyphomicrobiales</taxon>
        <taxon>Nitrobacteraceae</taxon>
        <taxon>Bradyrhizobium</taxon>
    </lineage>
</organism>
<name>A0ABS0P885_9BRAD</name>
<evidence type="ECO:0000313" key="4">
    <source>
        <dbReference type="Proteomes" id="UP001194539"/>
    </source>
</evidence>
<reference evidence="3 4" key="1">
    <citation type="submission" date="2020-07" db="EMBL/GenBank/DDBJ databases">
        <title>Bradyrhizobium diversity isolated from nodules of indigenous legumes of Western Australia.</title>
        <authorList>
            <person name="Klepa M.S."/>
        </authorList>
    </citation>
    <scope>NUCLEOTIDE SEQUENCE [LARGE SCALE GENOMIC DNA]</scope>
    <source>
        <strain evidence="3 4">CNPSo 4019</strain>
    </source>
</reference>
<gene>
    <name evidence="3" type="ORF">H1B27_24995</name>
</gene>
<sequence length="332" mass="35079">MHRILCGVVAAFAYGTAAGHCRTPQTDATTITFQSVTYSDMRQLLARDATTGPVTIKATLALPEQVKDQYPAVIVVHTLAGYRDANEGYIATELRKAGFATLTYDSFAARGTTGTALQGSPGYLPIGVADAYAALRFLSSESRIDARHIAIIGFSYGAEVAHLAAMETLRSALNPGPERFAAHVAFYPGGTFAAIADPAAYAGSPILMLLGDKDDNFPVTKIDGYLAYARAAGAPAPIQTVVYRGAYHAWTVPDLTTARFYPDLVSTKKCPLLLLGPKRPALLIDGEPKPFDPAAIGACLAAAPGYSMGFDAAVRAQSIADTASFLQRSLRP</sequence>
<dbReference type="PANTHER" id="PTHR22946">
    <property type="entry name" value="DIENELACTONE HYDROLASE DOMAIN-CONTAINING PROTEIN-RELATED"/>
    <property type="match status" value="1"/>
</dbReference>
<evidence type="ECO:0000259" key="2">
    <source>
        <dbReference type="Pfam" id="PF01738"/>
    </source>
</evidence>
<evidence type="ECO:0000313" key="3">
    <source>
        <dbReference type="EMBL" id="MBH5389512.1"/>
    </source>
</evidence>
<dbReference type="SUPFAM" id="SSF53474">
    <property type="entry name" value="alpha/beta-Hydrolases"/>
    <property type="match status" value="1"/>
</dbReference>
<dbReference type="GO" id="GO:0016787">
    <property type="term" value="F:hydrolase activity"/>
    <property type="evidence" value="ECO:0007669"/>
    <property type="project" value="UniProtKB-KW"/>
</dbReference>
<dbReference type="InterPro" id="IPR029058">
    <property type="entry name" value="AB_hydrolase_fold"/>
</dbReference>
<accession>A0ABS0P885</accession>
<dbReference type="EMBL" id="JACEGD010000023">
    <property type="protein sequence ID" value="MBH5389512.1"/>
    <property type="molecule type" value="Genomic_DNA"/>
</dbReference>
<protein>
    <submittedName>
        <fullName evidence="3">Dienelactone hydrolase family protein</fullName>
    </submittedName>
</protein>
<keyword evidence="1 3" id="KW-0378">Hydrolase</keyword>
<dbReference type="PANTHER" id="PTHR22946:SF9">
    <property type="entry name" value="POLYKETIDE TRANSFERASE AF380"/>
    <property type="match status" value="1"/>
</dbReference>
<proteinExistence type="predicted"/>
<dbReference type="Proteomes" id="UP001194539">
    <property type="component" value="Unassembled WGS sequence"/>
</dbReference>
<keyword evidence="4" id="KW-1185">Reference proteome</keyword>
<comment type="caution">
    <text evidence="3">The sequence shown here is derived from an EMBL/GenBank/DDBJ whole genome shotgun (WGS) entry which is preliminary data.</text>
</comment>
<dbReference type="InterPro" id="IPR050261">
    <property type="entry name" value="FrsA_esterase"/>
</dbReference>